<gene>
    <name evidence="1" type="ORF">BK138_34405</name>
</gene>
<organism evidence="1 2">
    <name type="scientific">Paenibacillus rhizosphaerae</name>
    <dbReference type="NCBI Taxonomy" id="297318"/>
    <lineage>
        <taxon>Bacteria</taxon>
        <taxon>Bacillati</taxon>
        <taxon>Bacillota</taxon>
        <taxon>Bacilli</taxon>
        <taxon>Bacillales</taxon>
        <taxon>Paenibacillaceae</taxon>
        <taxon>Paenibacillus</taxon>
    </lineage>
</organism>
<proteinExistence type="predicted"/>
<name>A0A1R1DYT6_9BACL</name>
<dbReference type="Gene3D" id="2.60.40.10">
    <property type="entry name" value="Immunoglobulins"/>
    <property type="match status" value="1"/>
</dbReference>
<dbReference type="RefSeq" id="WP_076176898.1">
    <property type="nucleotide sequence ID" value="NZ_MRTP01000025.1"/>
</dbReference>
<dbReference type="STRING" id="297318.BK138_34405"/>
<dbReference type="AlphaFoldDB" id="A0A1R1DYT6"/>
<dbReference type="EMBL" id="MRTP01000025">
    <property type="protein sequence ID" value="OMF44737.1"/>
    <property type="molecule type" value="Genomic_DNA"/>
</dbReference>
<keyword evidence="2" id="KW-1185">Reference proteome</keyword>
<comment type="caution">
    <text evidence="1">The sequence shown here is derived from an EMBL/GenBank/DDBJ whole genome shotgun (WGS) entry which is preliminary data.</text>
</comment>
<accession>A0A1R1DYT6</accession>
<dbReference type="Proteomes" id="UP000187172">
    <property type="component" value="Unassembled WGS sequence"/>
</dbReference>
<reference evidence="1 2" key="1">
    <citation type="submission" date="2016-11" db="EMBL/GenBank/DDBJ databases">
        <title>Paenibacillus species isolates.</title>
        <authorList>
            <person name="Beno S.M."/>
        </authorList>
    </citation>
    <scope>NUCLEOTIDE SEQUENCE [LARGE SCALE GENOMIC DNA]</scope>
    <source>
        <strain evidence="1 2">FSL R5-0378</strain>
    </source>
</reference>
<dbReference type="InterPro" id="IPR013783">
    <property type="entry name" value="Ig-like_fold"/>
</dbReference>
<evidence type="ECO:0000313" key="1">
    <source>
        <dbReference type="EMBL" id="OMF44737.1"/>
    </source>
</evidence>
<sequence length="82" mass="8504">MTGPGRKVGIDSLNVKAGEQLTPPVFKAGSGDLERLAYVGAATSYGFLATDPGLSDRVTYEAEGLPAGAELDPDTGAFRYKP</sequence>
<evidence type="ECO:0000313" key="2">
    <source>
        <dbReference type="Proteomes" id="UP000187172"/>
    </source>
</evidence>
<protein>
    <submittedName>
        <fullName evidence="1">Uncharacterized protein</fullName>
    </submittedName>
</protein>